<evidence type="ECO:0000256" key="1">
    <source>
        <dbReference type="ARBA" id="ARBA00004141"/>
    </source>
</evidence>
<comment type="similarity">
    <text evidence="2">Belongs to the DUOXA family.</text>
</comment>
<feature type="transmembrane region" description="Helical" evidence="8">
    <location>
        <begin position="36"/>
        <end position="57"/>
    </location>
</feature>
<keyword evidence="5 8" id="KW-0472">Membrane</keyword>
<evidence type="ECO:0008006" key="11">
    <source>
        <dbReference type="Google" id="ProtNLM"/>
    </source>
</evidence>
<accession>A0ABQ9ENP9</accession>
<gene>
    <name evidence="9" type="ORF">KUTeg_014961</name>
</gene>
<comment type="caution">
    <text evidence="9">The sequence shown here is derived from an EMBL/GenBank/DDBJ whole genome shotgun (WGS) entry which is preliminary data.</text>
</comment>
<reference evidence="9 10" key="1">
    <citation type="submission" date="2022-12" db="EMBL/GenBank/DDBJ databases">
        <title>Chromosome-level genome of Tegillarca granosa.</title>
        <authorList>
            <person name="Kim J."/>
        </authorList>
    </citation>
    <scope>NUCLEOTIDE SEQUENCE [LARGE SCALE GENOMIC DNA]</scope>
    <source>
        <strain evidence="9">Teg-2019</strain>
        <tissue evidence="9">Adductor muscle</tissue>
    </source>
</reference>
<feature type="transmembrane region" description="Helical" evidence="8">
    <location>
        <begin position="63"/>
        <end position="81"/>
    </location>
</feature>
<dbReference type="EMBL" id="JARBDR010000793">
    <property type="protein sequence ID" value="KAJ8306877.1"/>
    <property type="molecule type" value="Genomic_DNA"/>
</dbReference>
<keyword evidence="6" id="KW-0325">Glycoprotein</keyword>
<dbReference type="PANTHER" id="PTHR31158">
    <property type="entry name" value="DUAL OXIDASE 2"/>
    <property type="match status" value="1"/>
</dbReference>
<feature type="transmembrane region" description="Helical" evidence="8">
    <location>
        <begin position="213"/>
        <end position="235"/>
    </location>
</feature>
<proteinExistence type="inferred from homology"/>
<comment type="subcellular location">
    <subcellularLocation>
        <location evidence="1">Membrane</location>
        <topology evidence="1">Multi-pass membrane protein</topology>
    </subcellularLocation>
</comment>
<dbReference type="InterPro" id="IPR018469">
    <property type="entry name" value="Dual_oxidase_maturation_fac"/>
</dbReference>
<evidence type="ECO:0000256" key="7">
    <source>
        <dbReference type="SAM" id="MobiDB-lite"/>
    </source>
</evidence>
<keyword evidence="3 8" id="KW-0812">Transmembrane</keyword>
<dbReference type="PANTHER" id="PTHR31158:SF1">
    <property type="entry name" value="DOXA1 FACTOR-RELATED"/>
    <property type="match status" value="1"/>
</dbReference>
<evidence type="ECO:0000256" key="6">
    <source>
        <dbReference type="ARBA" id="ARBA00023180"/>
    </source>
</evidence>
<keyword evidence="10" id="KW-1185">Reference proteome</keyword>
<dbReference type="Pfam" id="PF10204">
    <property type="entry name" value="DuoxA"/>
    <property type="match status" value="2"/>
</dbReference>
<feature type="transmembrane region" description="Helical" evidence="8">
    <location>
        <begin position="170"/>
        <end position="192"/>
    </location>
</feature>
<feature type="transmembrane region" description="Helical" evidence="8">
    <location>
        <begin position="144"/>
        <end position="164"/>
    </location>
</feature>
<organism evidence="9 10">
    <name type="scientific">Tegillarca granosa</name>
    <name type="common">Malaysian cockle</name>
    <name type="synonym">Anadara granosa</name>
    <dbReference type="NCBI Taxonomy" id="220873"/>
    <lineage>
        <taxon>Eukaryota</taxon>
        <taxon>Metazoa</taxon>
        <taxon>Spiralia</taxon>
        <taxon>Lophotrochozoa</taxon>
        <taxon>Mollusca</taxon>
        <taxon>Bivalvia</taxon>
        <taxon>Autobranchia</taxon>
        <taxon>Pteriomorphia</taxon>
        <taxon>Arcoida</taxon>
        <taxon>Arcoidea</taxon>
        <taxon>Arcidae</taxon>
        <taxon>Tegillarca</taxon>
    </lineage>
</organism>
<keyword evidence="4 8" id="KW-1133">Transmembrane helix</keyword>
<evidence type="ECO:0000313" key="9">
    <source>
        <dbReference type="EMBL" id="KAJ8306877.1"/>
    </source>
</evidence>
<evidence type="ECO:0000256" key="3">
    <source>
        <dbReference type="ARBA" id="ARBA00022692"/>
    </source>
</evidence>
<feature type="compositionally biased region" description="Polar residues" evidence="7">
    <location>
        <begin position="333"/>
        <end position="356"/>
    </location>
</feature>
<protein>
    <recommendedName>
        <fullName evidence="11">Dual oxidase maturation factor 1</fullName>
    </recommendedName>
</protein>
<feature type="region of interest" description="Disordered" evidence="7">
    <location>
        <begin position="314"/>
        <end position="377"/>
    </location>
</feature>
<dbReference type="Proteomes" id="UP001217089">
    <property type="component" value="Unassembled WGS sequence"/>
</dbReference>
<evidence type="ECO:0000256" key="5">
    <source>
        <dbReference type="ARBA" id="ARBA00023136"/>
    </source>
</evidence>
<evidence type="ECO:0000256" key="8">
    <source>
        <dbReference type="SAM" id="Phobius"/>
    </source>
</evidence>
<name>A0ABQ9ENP9_TEGGR</name>
<evidence type="ECO:0000256" key="2">
    <source>
        <dbReference type="ARBA" id="ARBA00009816"/>
    </source>
</evidence>
<sequence length="397" mass="44833">MLKLLKKMTWFEAFRGEFGYTYYGEKRTSVTVDISLAAVVYACILISIATIIAAAGIKGKERWFTLLRVIYGLVVASFILGDFEGSKDLNFNEEVLLKGVRGPVDELRHCLKRGLPDPVLSIVEYLSVDQGGMRWGRSFHMAGYFAYILLWTSFTFWLLANFLLSCVVFYGAALYSLTGMTMTLSSIVYHVLQPRHQLRMLCSEHGLELSYGWCFWSIFIFGILTTIIGGIVLFLENKYPKKMAKLFLSETQFEIEDNDDVRKFSTISGISNISSTTTTFHQNIKRRGSAPAMSYLNKGFNFDEINKENPVFEETEVEENQEETNNNNDKHGSTSGSEATTPTADTRSLSSTLSRGDTTKSKEQNVFMDKSSQATKDRLRNIYLDIEPTSSIGRNGH</sequence>
<evidence type="ECO:0000313" key="10">
    <source>
        <dbReference type="Proteomes" id="UP001217089"/>
    </source>
</evidence>
<evidence type="ECO:0000256" key="4">
    <source>
        <dbReference type="ARBA" id="ARBA00022989"/>
    </source>
</evidence>